<feature type="compositionally biased region" description="Polar residues" evidence="1">
    <location>
        <begin position="151"/>
        <end position="166"/>
    </location>
</feature>
<feature type="compositionally biased region" description="Acidic residues" evidence="1">
    <location>
        <begin position="121"/>
        <end position="131"/>
    </location>
</feature>
<feature type="region of interest" description="Disordered" evidence="1">
    <location>
        <begin position="1"/>
        <end position="40"/>
    </location>
</feature>
<feature type="compositionally biased region" description="Low complexity" evidence="1">
    <location>
        <begin position="258"/>
        <end position="270"/>
    </location>
</feature>
<reference evidence="2 3" key="1">
    <citation type="submission" date="2024-04" db="EMBL/GenBank/DDBJ databases">
        <title>Tritrichomonas musculus Genome.</title>
        <authorList>
            <person name="Alves-Ferreira E."/>
            <person name="Grigg M."/>
            <person name="Lorenzi H."/>
            <person name="Galac M."/>
        </authorList>
    </citation>
    <scope>NUCLEOTIDE SEQUENCE [LARGE SCALE GENOMIC DNA]</scope>
    <source>
        <strain evidence="2 3">EAF2021</strain>
    </source>
</reference>
<organism evidence="2 3">
    <name type="scientific">Tritrichomonas musculus</name>
    <dbReference type="NCBI Taxonomy" id="1915356"/>
    <lineage>
        <taxon>Eukaryota</taxon>
        <taxon>Metamonada</taxon>
        <taxon>Parabasalia</taxon>
        <taxon>Tritrichomonadida</taxon>
        <taxon>Tritrichomonadidae</taxon>
        <taxon>Tritrichomonas</taxon>
    </lineage>
</organism>
<protein>
    <submittedName>
        <fullName evidence="2">Uncharacterized protein</fullName>
    </submittedName>
</protein>
<evidence type="ECO:0000256" key="1">
    <source>
        <dbReference type="SAM" id="MobiDB-lite"/>
    </source>
</evidence>
<evidence type="ECO:0000313" key="3">
    <source>
        <dbReference type="Proteomes" id="UP001470230"/>
    </source>
</evidence>
<feature type="compositionally biased region" description="Basic and acidic residues" evidence="1">
    <location>
        <begin position="401"/>
        <end position="423"/>
    </location>
</feature>
<sequence>MHGKKSQIHEDYDIDRNQTNIKNPIKRFRSAPPNGDVTNIEEDNIIENYFNQSNERFTAKYADSEADEEEEYMRNGYNESHSTDSDKNQKENLHYKSNNTKNLEKSALYRKAILKIQKDNEGEEEETEQSSEDEKPSFFSSNSRKEVSPQKVFNQIKNEEVNNSSESDYDSDVNPMFMQSRKKSGNPNKKENEKLIRSNKINSSNVNFDEEYTINSSDYENLSKTVPQTKSILQKSSQTNKSNQLSQFSNGEFYDDNSSSSSLELISKSLPQTKANKNKNGSQIKKTHKTDKLAKSKNNDNSDSSDSISKLVRTLPQPILADRSQNSRKDKKARLDDKLSHKKRSERENRISYFANNEEYGEDSSDSVSDPKSKKFPYSTPQNVVMFNFSKDSIKSKKKNRSNEVHLTERIHHQSKSIRRDDSSDNYSDSISKPAPYLGTSTSLASPYNFIGDTKKNISKYEQNNYYEEESSNDHSSSDDQSYEGQKYYYKDHLPSNFPGRITNSERKRAPKYELPSDSTKTKIIKMKIYKNPQNSLQNPKKRNNKEKARNKFFVDYDDYYSD</sequence>
<comment type="caution">
    <text evidence="2">The sequence shown here is derived from an EMBL/GenBank/DDBJ whole genome shotgun (WGS) entry which is preliminary data.</text>
</comment>
<feature type="compositionally biased region" description="Basic and acidic residues" evidence="1">
    <location>
        <begin position="81"/>
        <end position="94"/>
    </location>
</feature>
<feature type="region of interest" description="Disordered" evidence="1">
    <location>
        <begin position="230"/>
        <end position="444"/>
    </location>
</feature>
<gene>
    <name evidence="2" type="ORF">M9Y10_022898</name>
</gene>
<feature type="compositionally biased region" description="Low complexity" evidence="1">
    <location>
        <begin position="301"/>
        <end position="310"/>
    </location>
</feature>
<dbReference type="EMBL" id="JAPFFF010000003">
    <property type="protein sequence ID" value="KAK8894464.1"/>
    <property type="molecule type" value="Genomic_DNA"/>
</dbReference>
<feature type="compositionally biased region" description="Polar residues" evidence="1">
    <location>
        <begin position="230"/>
        <end position="250"/>
    </location>
</feature>
<feature type="compositionally biased region" description="Polar residues" evidence="1">
    <location>
        <begin position="199"/>
        <end position="208"/>
    </location>
</feature>
<feature type="compositionally biased region" description="Basic and acidic residues" evidence="1">
    <location>
        <begin position="325"/>
        <end position="350"/>
    </location>
</feature>
<feature type="region of interest" description="Disordered" evidence="1">
    <location>
        <begin position="491"/>
        <end position="550"/>
    </location>
</feature>
<evidence type="ECO:0000313" key="2">
    <source>
        <dbReference type="EMBL" id="KAK8894464.1"/>
    </source>
</evidence>
<feature type="compositionally biased region" description="Basic and acidic residues" evidence="1">
    <location>
        <begin position="290"/>
        <end position="300"/>
    </location>
</feature>
<name>A0ABR2KTM5_9EUKA</name>
<keyword evidence="3" id="KW-1185">Reference proteome</keyword>
<accession>A0ABR2KTM5</accession>
<dbReference type="Proteomes" id="UP001470230">
    <property type="component" value="Unassembled WGS sequence"/>
</dbReference>
<feature type="region of interest" description="Disordered" evidence="1">
    <location>
        <begin position="467"/>
        <end position="486"/>
    </location>
</feature>
<feature type="compositionally biased region" description="Polar residues" evidence="1">
    <location>
        <begin position="271"/>
        <end position="284"/>
    </location>
</feature>
<feature type="region of interest" description="Disordered" evidence="1">
    <location>
        <begin position="62"/>
        <end position="208"/>
    </location>
</feature>
<proteinExistence type="predicted"/>
<feature type="compositionally biased region" description="Basic and acidic residues" evidence="1">
    <location>
        <begin position="7"/>
        <end position="16"/>
    </location>
</feature>